<dbReference type="Proteomes" id="UP001138500">
    <property type="component" value="Unassembled WGS sequence"/>
</dbReference>
<sequence length="59" mass="6108">MFGEAQKKVRREMGPIRPPTNGAILGVHDDVFSWSSAAAAPPFVSGGSSGAAWAMTCSN</sequence>
<proteinExistence type="predicted"/>
<evidence type="ECO:0000313" key="2">
    <source>
        <dbReference type="EMBL" id="KAH9820871.1"/>
    </source>
</evidence>
<feature type="compositionally biased region" description="Basic and acidic residues" evidence="1">
    <location>
        <begin position="1"/>
        <end position="14"/>
    </location>
</feature>
<keyword evidence="3" id="KW-1185">Reference proteome</keyword>
<comment type="caution">
    <text evidence="2">The sequence shown here is derived from an EMBL/GenBank/DDBJ whole genome shotgun (WGS) entry which is preliminary data.</text>
</comment>
<reference evidence="2 3" key="2">
    <citation type="journal article" date="2021" name="Curr. Genet.">
        <title>Genetic response to nitrogen starvation in the aggressive Eucalyptus foliar pathogen Teratosphaeria destructans.</title>
        <authorList>
            <person name="Havenga M."/>
            <person name="Wingfield B.D."/>
            <person name="Wingfield M.J."/>
            <person name="Dreyer L.L."/>
            <person name="Roets F."/>
            <person name="Aylward J."/>
        </authorList>
    </citation>
    <scope>NUCLEOTIDE SEQUENCE [LARGE SCALE GENOMIC DNA]</scope>
    <source>
        <strain evidence="2">CMW44962</strain>
    </source>
</reference>
<evidence type="ECO:0000256" key="1">
    <source>
        <dbReference type="SAM" id="MobiDB-lite"/>
    </source>
</evidence>
<dbReference type="AlphaFoldDB" id="A0A9W7SKY8"/>
<organism evidence="2 3">
    <name type="scientific">Teratosphaeria destructans</name>
    <dbReference type="NCBI Taxonomy" id="418781"/>
    <lineage>
        <taxon>Eukaryota</taxon>
        <taxon>Fungi</taxon>
        <taxon>Dikarya</taxon>
        <taxon>Ascomycota</taxon>
        <taxon>Pezizomycotina</taxon>
        <taxon>Dothideomycetes</taxon>
        <taxon>Dothideomycetidae</taxon>
        <taxon>Mycosphaerellales</taxon>
        <taxon>Teratosphaeriaceae</taxon>
        <taxon>Teratosphaeria</taxon>
    </lineage>
</organism>
<reference evidence="2 3" key="1">
    <citation type="journal article" date="2018" name="IMA Fungus">
        <title>IMA Genome-F 10: Nine draft genome sequences of Claviceps purpurea s.lat., including C. arundinis, C. humidiphila, and C. cf. spartinae, pseudomolecules for the pitch canker pathogen Fusarium circinatum, draft genome of Davidsoniella eucalypti, Grosmannia galeiformis, Quambalaria eucalypti, and Teratosphaeria destructans.</title>
        <authorList>
            <person name="Wingfield B.D."/>
            <person name="Liu M."/>
            <person name="Nguyen H.D."/>
            <person name="Lane F.A."/>
            <person name="Morgan S.W."/>
            <person name="De Vos L."/>
            <person name="Wilken P.M."/>
            <person name="Duong T.A."/>
            <person name="Aylward J."/>
            <person name="Coetzee M.P."/>
            <person name="Dadej K."/>
            <person name="De Beer Z.W."/>
            <person name="Findlay W."/>
            <person name="Havenga M."/>
            <person name="Kolarik M."/>
            <person name="Menzies J.G."/>
            <person name="Naidoo K."/>
            <person name="Pochopski O."/>
            <person name="Shoukouhi P."/>
            <person name="Santana Q.C."/>
            <person name="Seifert K.A."/>
            <person name="Soal N."/>
            <person name="Steenkamp E.T."/>
            <person name="Tatham C.T."/>
            <person name="van der Nest M.A."/>
            <person name="Wingfield M.J."/>
        </authorList>
    </citation>
    <scope>NUCLEOTIDE SEQUENCE [LARGE SCALE GENOMIC DNA]</scope>
    <source>
        <strain evidence="2">CMW44962</strain>
    </source>
</reference>
<feature type="region of interest" description="Disordered" evidence="1">
    <location>
        <begin position="1"/>
        <end position="21"/>
    </location>
</feature>
<gene>
    <name evidence="2" type="ORF">Tdes44962_MAKER05062</name>
</gene>
<accession>A0A9W7SKY8</accession>
<dbReference type="EMBL" id="RIBY02002289">
    <property type="protein sequence ID" value="KAH9820871.1"/>
    <property type="molecule type" value="Genomic_DNA"/>
</dbReference>
<name>A0A9W7SKY8_9PEZI</name>
<protein>
    <submittedName>
        <fullName evidence="2">Uncharacterized protein</fullName>
    </submittedName>
</protein>
<evidence type="ECO:0000313" key="3">
    <source>
        <dbReference type="Proteomes" id="UP001138500"/>
    </source>
</evidence>